<evidence type="ECO:0000313" key="3">
    <source>
        <dbReference type="Proteomes" id="UP001595617"/>
    </source>
</evidence>
<protein>
    <submittedName>
        <fullName evidence="2">DUF3299 domain-containing protein</fullName>
    </submittedName>
</protein>
<evidence type="ECO:0000313" key="2">
    <source>
        <dbReference type="EMBL" id="MFC3851642.1"/>
    </source>
</evidence>
<keyword evidence="1" id="KW-0732">Signal</keyword>
<keyword evidence="3" id="KW-1185">Reference proteome</keyword>
<gene>
    <name evidence="2" type="ORF">ACFOOG_02250</name>
</gene>
<reference evidence="3" key="1">
    <citation type="journal article" date="2019" name="Int. J. Syst. Evol. Microbiol.">
        <title>The Global Catalogue of Microorganisms (GCM) 10K type strain sequencing project: providing services to taxonomists for standard genome sequencing and annotation.</title>
        <authorList>
            <consortium name="The Broad Institute Genomics Platform"/>
            <consortium name="The Broad Institute Genome Sequencing Center for Infectious Disease"/>
            <person name="Wu L."/>
            <person name="Ma J."/>
        </authorList>
    </citation>
    <scope>NUCLEOTIDE SEQUENCE [LARGE SCALE GENOMIC DNA]</scope>
    <source>
        <strain evidence="3">IBRC 10765</strain>
    </source>
</reference>
<feature type="chain" id="PRO_5046241411" evidence="1">
    <location>
        <begin position="35"/>
        <end position="246"/>
    </location>
</feature>
<dbReference type="RefSeq" id="WP_380692877.1">
    <property type="nucleotide sequence ID" value="NZ_JBHRYR010000002.1"/>
</dbReference>
<proteinExistence type="predicted"/>
<dbReference type="InterPro" id="IPR021727">
    <property type="entry name" value="DUF3299"/>
</dbReference>
<dbReference type="Proteomes" id="UP001595617">
    <property type="component" value="Unassembled WGS sequence"/>
</dbReference>
<dbReference type="Gene3D" id="2.40.50.870">
    <property type="entry name" value="Protein of unknown function (DUF3299)"/>
    <property type="match status" value="1"/>
</dbReference>
<comment type="caution">
    <text evidence="2">The sequence shown here is derived from an EMBL/GenBank/DDBJ whole genome shotgun (WGS) entry which is preliminary data.</text>
</comment>
<name>A0ABV7ZW43_9GAMM</name>
<organism evidence="2 3">
    <name type="scientific">Saccharospirillum mangrovi</name>
    <dbReference type="NCBI Taxonomy" id="2161747"/>
    <lineage>
        <taxon>Bacteria</taxon>
        <taxon>Pseudomonadati</taxon>
        <taxon>Pseudomonadota</taxon>
        <taxon>Gammaproteobacteria</taxon>
        <taxon>Oceanospirillales</taxon>
        <taxon>Saccharospirillaceae</taxon>
        <taxon>Saccharospirillum</taxon>
    </lineage>
</organism>
<dbReference type="EMBL" id="JBHRYR010000002">
    <property type="protein sequence ID" value="MFC3851642.1"/>
    <property type="molecule type" value="Genomic_DNA"/>
</dbReference>
<feature type="signal peptide" evidence="1">
    <location>
        <begin position="1"/>
        <end position="34"/>
    </location>
</feature>
<evidence type="ECO:0000256" key="1">
    <source>
        <dbReference type="SAM" id="SignalP"/>
    </source>
</evidence>
<sequence>MSHMYPPTTYRNIMMAARSMALSCSVLVFLAGCADPEAERASGVVSGSALQAQGVPGGNLRPDELTIEPSTQAIAPVIDAPVTEKSNVLPAGDTYLEMDWDELIPAGFTFDPIMEAIDLESYDITELDDADPEAQRLYRDLQSLLAEVPAEPALQGVKGRLPGFAVPLEFDGEKVYSFLLVPYFGACIHTPPPPANQMVYVEIADGFELPSLYDPVIIEGAFDVARYDDDLGTAGYRMQADRVMLY</sequence>
<accession>A0ABV7ZW43</accession>
<dbReference type="Pfam" id="PF11736">
    <property type="entry name" value="DUF3299"/>
    <property type="match status" value="1"/>
</dbReference>